<proteinExistence type="predicted"/>
<gene>
    <name evidence="2" type="ORF">G3M58_36870</name>
</gene>
<protein>
    <submittedName>
        <fullName evidence="2">Uncharacterized protein</fullName>
    </submittedName>
</protein>
<feature type="compositionally biased region" description="Basic and acidic residues" evidence="1">
    <location>
        <begin position="175"/>
        <end position="188"/>
    </location>
</feature>
<dbReference type="EMBL" id="JAAGMN010003906">
    <property type="protein sequence ID" value="NEE12017.1"/>
    <property type="molecule type" value="Genomic_DNA"/>
</dbReference>
<evidence type="ECO:0000256" key="1">
    <source>
        <dbReference type="SAM" id="MobiDB-lite"/>
    </source>
</evidence>
<reference evidence="2" key="1">
    <citation type="submission" date="2020-01" db="EMBL/GenBank/DDBJ databases">
        <title>Insect and environment-associated Actinomycetes.</title>
        <authorList>
            <person name="Currrie C."/>
            <person name="Chevrette M."/>
            <person name="Carlson C."/>
            <person name="Stubbendieck R."/>
            <person name="Wendt-Pienkowski E."/>
        </authorList>
    </citation>
    <scope>NUCLEOTIDE SEQUENCE</scope>
    <source>
        <strain evidence="2">SID7499</strain>
    </source>
</reference>
<organism evidence="2">
    <name type="scientific">Streptomyces sp. SID7499</name>
    <dbReference type="NCBI Taxonomy" id="2706086"/>
    <lineage>
        <taxon>Bacteria</taxon>
        <taxon>Bacillati</taxon>
        <taxon>Actinomycetota</taxon>
        <taxon>Actinomycetes</taxon>
        <taxon>Kitasatosporales</taxon>
        <taxon>Streptomycetaceae</taxon>
        <taxon>Streptomyces</taxon>
    </lineage>
</organism>
<sequence length="291" mass="31813">MSTDEQAPASGSVPNAYGNALAWKWVPSMPAALKRAHVHTLLYALRSMASASGELRFGDRKPMRIKDIARAAGCDEKDCRDRLDASIKAGVLRVVGERRRGRTALYVLLPTPFPDWSAAVAHLAAVKEEREAARQKREAERKAAPWSEENGGRSPELDDTENGGPPPELTDGTAEEERGTAPRPRTGDRPPNGSGDRPPYTPGGYPWGSHDGAEVGFQPQVVGPPGDQAESHEPPPDDQAPPPPDPDDYETWHRCPVCRHRVMPSPWDPTRTVHPRCEPQHATTDHGRHTA</sequence>
<evidence type="ECO:0000313" key="2">
    <source>
        <dbReference type="EMBL" id="NEE12017.1"/>
    </source>
</evidence>
<feature type="compositionally biased region" description="Basic and acidic residues" evidence="1">
    <location>
        <begin position="275"/>
        <end position="291"/>
    </location>
</feature>
<feature type="region of interest" description="Disordered" evidence="1">
    <location>
        <begin position="131"/>
        <end position="291"/>
    </location>
</feature>
<feature type="compositionally biased region" description="Basic and acidic residues" evidence="1">
    <location>
        <begin position="131"/>
        <end position="143"/>
    </location>
</feature>
<accession>A0A6G3X2Z2</accession>
<dbReference type="AlphaFoldDB" id="A0A6G3X2Z2"/>
<comment type="caution">
    <text evidence="2">The sequence shown here is derived from an EMBL/GenBank/DDBJ whole genome shotgun (WGS) entry which is preliminary data.</text>
</comment>
<name>A0A6G3X2Z2_9ACTN</name>